<reference evidence="9" key="2">
    <citation type="submission" date="2020-09" db="EMBL/GenBank/DDBJ databases">
        <authorList>
            <person name="Sun Q."/>
            <person name="Zhou Y."/>
        </authorList>
    </citation>
    <scope>NUCLEOTIDE SEQUENCE</scope>
    <source>
        <strain evidence="9">CGMCC 1.10998</strain>
    </source>
</reference>
<dbReference type="InterPro" id="IPR050957">
    <property type="entry name" value="BMP_lipoprotein"/>
</dbReference>
<evidence type="ECO:0000256" key="2">
    <source>
        <dbReference type="ARBA" id="ARBA00008610"/>
    </source>
</evidence>
<reference evidence="9" key="1">
    <citation type="journal article" date="2014" name="Int. J. Syst. Evol. Microbiol.">
        <title>Complete genome sequence of Corynebacterium casei LMG S-19264T (=DSM 44701T), isolated from a smear-ripened cheese.</title>
        <authorList>
            <consortium name="US DOE Joint Genome Institute (JGI-PGF)"/>
            <person name="Walter F."/>
            <person name="Albersmeier A."/>
            <person name="Kalinowski J."/>
            <person name="Ruckert C."/>
        </authorList>
    </citation>
    <scope>NUCLEOTIDE SEQUENCE</scope>
    <source>
        <strain evidence="9">CGMCC 1.10998</strain>
    </source>
</reference>
<evidence type="ECO:0000313" key="10">
    <source>
        <dbReference type="Proteomes" id="UP000637423"/>
    </source>
</evidence>
<keyword evidence="6" id="KW-0449">Lipoprotein</keyword>
<dbReference type="SUPFAM" id="SSF53822">
    <property type="entry name" value="Periplasmic binding protein-like I"/>
    <property type="match status" value="1"/>
</dbReference>
<keyword evidence="4 7" id="KW-0732">Signal</keyword>
<dbReference type="InterPro" id="IPR003760">
    <property type="entry name" value="PnrA-like"/>
</dbReference>
<comment type="caution">
    <text evidence="9">The sequence shown here is derived from an EMBL/GenBank/DDBJ whole genome shotgun (WGS) entry which is preliminary data.</text>
</comment>
<dbReference type="AlphaFoldDB" id="A0A916UPR1"/>
<evidence type="ECO:0000256" key="1">
    <source>
        <dbReference type="ARBA" id="ARBA00004193"/>
    </source>
</evidence>
<evidence type="ECO:0000313" key="9">
    <source>
        <dbReference type="EMBL" id="GGC82300.1"/>
    </source>
</evidence>
<dbReference type="InterPro" id="IPR028082">
    <property type="entry name" value="Peripla_BP_I"/>
</dbReference>
<proteinExistence type="inferred from homology"/>
<keyword evidence="5" id="KW-0472">Membrane</keyword>
<feature type="domain" description="ABC transporter substrate-binding protein PnrA-like" evidence="8">
    <location>
        <begin position="34"/>
        <end position="327"/>
    </location>
</feature>
<dbReference type="RefSeq" id="WP_188567099.1">
    <property type="nucleotide sequence ID" value="NZ_BMED01000003.1"/>
</dbReference>
<sequence>MNLNVKLNRLCFAVAALFSAGAVVNAYAADPKLAVVYDAGGKFDKSFNQSASEGASRFKQETKINFLEVQVSSDTQTEQVLRNLARKNMDLIAAIGFAQGQAVQTVAKEFPKVKFVVIDSVAAGPNVNSVLFKEQEGSYLVGVAAALASKTKKVGFVGGMDIPLIRSFACGYAQGAKSVDAKIDVTQNMVGTTPTAWNDPAKGSELARAQFERGVDVVFAAAGGSGMGTLQAAKEKGKLAIGVDSNQNYLHPGTMLTSMMKRVDNAVYDSFMQVKNGTWQAGVTNKGLKEGGVDWALDKDNRSLISADMEKRINAAKQDIVSGKVKVVDYRENNKCPI</sequence>
<accession>A0A916UPR1</accession>
<dbReference type="EMBL" id="BMED01000003">
    <property type="protein sequence ID" value="GGC82300.1"/>
    <property type="molecule type" value="Genomic_DNA"/>
</dbReference>
<comment type="subcellular location">
    <subcellularLocation>
        <location evidence="1">Cell membrane</location>
        <topology evidence="1">Lipid-anchor</topology>
    </subcellularLocation>
</comment>
<dbReference type="PANTHER" id="PTHR34296:SF2">
    <property type="entry name" value="ABC TRANSPORTER GUANOSINE-BINDING PROTEIN NUPN"/>
    <property type="match status" value="1"/>
</dbReference>
<feature type="chain" id="PRO_5037392150" evidence="7">
    <location>
        <begin position="29"/>
        <end position="338"/>
    </location>
</feature>
<dbReference type="GO" id="GO:0005886">
    <property type="term" value="C:plasma membrane"/>
    <property type="evidence" value="ECO:0007669"/>
    <property type="project" value="UniProtKB-SubCell"/>
</dbReference>
<evidence type="ECO:0000256" key="6">
    <source>
        <dbReference type="ARBA" id="ARBA00023288"/>
    </source>
</evidence>
<gene>
    <name evidence="9" type="ORF">GCM10011396_32020</name>
</gene>
<dbReference type="Gene3D" id="3.40.50.2300">
    <property type="match status" value="2"/>
</dbReference>
<keyword evidence="3" id="KW-1003">Cell membrane</keyword>
<protein>
    <submittedName>
        <fullName evidence="9">BMP family ABC transporter substrate-binding protein</fullName>
    </submittedName>
</protein>
<name>A0A916UPR1_9BURK</name>
<evidence type="ECO:0000256" key="3">
    <source>
        <dbReference type="ARBA" id="ARBA00022475"/>
    </source>
</evidence>
<evidence type="ECO:0000256" key="5">
    <source>
        <dbReference type="ARBA" id="ARBA00023136"/>
    </source>
</evidence>
<evidence type="ECO:0000256" key="7">
    <source>
        <dbReference type="SAM" id="SignalP"/>
    </source>
</evidence>
<dbReference type="Proteomes" id="UP000637423">
    <property type="component" value="Unassembled WGS sequence"/>
</dbReference>
<dbReference type="PANTHER" id="PTHR34296">
    <property type="entry name" value="TRANSCRIPTIONAL ACTIVATOR PROTEIN MED"/>
    <property type="match status" value="1"/>
</dbReference>
<dbReference type="Pfam" id="PF02608">
    <property type="entry name" value="Bmp"/>
    <property type="match status" value="1"/>
</dbReference>
<keyword evidence="10" id="KW-1185">Reference proteome</keyword>
<evidence type="ECO:0000259" key="8">
    <source>
        <dbReference type="Pfam" id="PF02608"/>
    </source>
</evidence>
<evidence type="ECO:0000256" key="4">
    <source>
        <dbReference type="ARBA" id="ARBA00022729"/>
    </source>
</evidence>
<comment type="similarity">
    <text evidence="2">Belongs to the BMP lipoprotein family.</text>
</comment>
<organism evidence="9 10">
    <name type="scientific">Undibacterium terreum</name>
    <dbReference type="NCBI Taxonomy" id="1224302"/>
    <lineage>
        <taxon>Bacteria</taxon>
        <taxon>Pseudomonadati</taxon>
        <taxon>Pseudomonadota</taxon>
        <taxon>Betaproteobacteria</taxon>
        <taxon>Burkholderiales</taxon>
        <taxon>Oxalobacteraceae</taxon>
        <taxon>Undibacterium</taxon>
    </lineage>
</organism>
<feature type="signal peptide" evidence="7">
    <location>
        <begin position="1"/>
        <end position="28"/>
    </location>
</feature>
<dbReference type="CDD" id="cd06354">
    <property type="entry name" value="PBP1_PrnA-like"/>
    <property type="match status" value="1"/>
</dbReference>